<keyword evidence="2" id="KW-1185">Reference proteome</keyword>
<evidence type="ECO:0000313" key="2">
    <source>
        <dbReference type="Proteomes" id="UP001235513"/>
    </source>
</evidence>
<evidence type="ECO:0000313" key="1">
    <source>
        <dbReference type="EMBL" id="MDP9958198.1"/>
    </source>
</evidence>
<gene>
    <name evidence="1" type="ORF">J2T04_000065</name>
</gene>
<accession>A0ABT9SFX8</accession>
<sequence length="39" mass="4425">MILNTEAGVFFNNSTTSEICYPSNGGEFQVKFIKKAFKY</sequence>
<dbReference type="Proteomes" id="UP001235513">
    <property type="component" value="Unassembled WGS sequence"/>
</dbReference>
<name>A0ABT9SFX8_9FLAO</name>
<comment type="caution">
    <text evidence="1">The sequence shown here is derived from an EMBL/GenBank/DDBJ whole genome shotgun (WGS) entry which is preliminary data.</text>
</comment>
<proteinExistence type="predicted"/>
<dbReference type="EMBL" id="JAUSRL010000001">
    <property type="protein sequence ID" value="MDP9958198.1"/>
    <property type="molecule type" value="Genomic_DNA"/>
</dbReference>
<organism evidence="1 2">
    <name type="scientific">Chryseobacterium lathyri</name>
    <dbReference type="NCBI Taxonomy" id="395933"/>
    <lineage>
        <taxon>Bacteria</taxon>
        <taxon>Pseudomonadati</taxon>
        <taxon>Bacteroidota</taxon>
        <taxon>Flavobacteriia</taxon>
        <taxon>Flavobacteriales</taxon>
        <taxon>Weeksellaceae</taxon>
        <taxon>Chryseobacterium group</taxon>
        <taxon>Chryseobacterium</taxon>
    </lineage>
</organism>
<reference evidence="1 2" key="1">
    <citation type="submission" date="2023-07" db="EMBL/GenBank/DDBJ databases">
        <title>Sorghum-associated microbial communities from plants grown in Nebraska, USA.</title>
        <authorList>
            <person name="Schachtman D."/>
        </authorList>
    </citation>
    <scope>NUCLEOTIDE SEQUENCE [LARGE SCALE GENOMIC DNA]</scope>
    <source>
        <strain evidence="1 2">CC351</strain>
    </source>
</reference>
<protein>
    <submittedName>
        <fullName evidence="1">Uncharacterized protein</fullName>
    </submittedName>
</protein>